<accession>A0A8C4TK98</accession>
<evidence type="ECO:0000313" key="9">
    <source>
        <dbReference type="Ensembl" id="ENSECRP00000032809.1"/>
    </source>
</evidence>
<dbReference type="Ensembl" id="ENSECRT00000033532.1">
    <property type="protein sequence ID" value="ENSECRP00000032809.1"/>
    <property type="gene ID" value="ENSECRG00000022220.1"/>
</dbReference>
<comment type="subcellular location">
    <subcellularLocation>
        <location evidence="1">Secreted</location>
        <location evidence="1">Extracellular space</location>
        <location evidence="1">Extracellular matrix</location>
    </subcellularLocation>
</comment>
<keyword evidence="10" id="KW-1185">Reference proteome</keyword>
<dbReference type="InterPro" id="IPR050525">
    <property type="entry name" value="ECM_Assembly_Org"/>
</dbReference>
<evidence type="ECO:0000313" key="10">
    <source>
        <dbReference type="Proteomes" id="UP000694620"/>
    </source>
</evidence>
<dbReference type="Gene3D" id="3.40.50.410">
    <property type="entry name" value="von Willebrand factor, type A domain"/>
    <property type="match status" value="2"/>
</dbReference>
<dbReference type="GO" id="GO:0005581">
    <property type="term" value="C:collagen trimer"/>
    <property type="evidence" value="ECO:0007669"/>
    <property type="project" value="UniProtKB-KW"/>
</dbReference>
<keyword evidence="3" id="KW-0272">Extracellular matrix</keyword>
<dbReference type="PANTHER" id="PTHR24020">
    <property type="entry name" value="COLLAGEN ALPHA"/>
    <property type="match status" value="1"/>
</dbReference>
<dbReference type="InterPro" id="IPR002035">
    <property type="entry name" value="VWF_A"/>
</dbReference>
<dbReference type="PANTHER" id="PTHR24020:SF13">
    <property type="entry name" value="COLLAGEN ALPHA-3(VI) CHAIN"/>
    <property type="match status" value="1"/>
</dbReference>
<feature type="domain" description="VWFA" evidence="8">
    <location>
        <begin position="229"/>
        <end position="405"/>
    </location>
</feature>
<evidence type="ECO:0000256" key="2">
    <source>
        <dbReference type="ARBA" id="ARBA00022525"/>
    </source>
</evidence>
<evidence type="ECO:0000256" key="6">
    <source>
        <dbReference type="ARBA" id="ARBA00022889"/>
    </source>
</evidence>
<dbReference type="SUPFAM" id="SSF53300">
    <property type="entry name" value="vWA-like"/>
    <property type="match status" value="2"/>
</dbReference>
<proteinExistence type="predicted"/>
<sequence length="419" mass="45931">MTHTISCPYGELCKQRDVVFLLDGSNDTRNAFPAMRDFVRRIVESLDVQENQDHVAVVQYSNDQDARVFLNTHFSMEEVLNAIRGLRHKGGRPLNTGAALRFVKDIVFSNSAGGRPADVPKILTVLSGGPSADDVQRPSAALKQKGVLSFSIRARSADDPELAALSYHADYALRVPDLSDLPSIQQELVSTLRTMHNFSNACHVHHFYGFASCSKLCLICPLLKGVQRDIVFLLDGSDDNQNGFPAVRDFVQRVVQNMEVGENNDQVAVVQFSNDPAANFYLNTHSTKDDVVNAIQSLRHKGGRPLNTGKALEFVKDNVFNPSAGSRHLRGVPQFLILLTAGRSRDNVQSGASALKGLGVVPLAIGARNADARELQSISFAPAYTSETKSKKLKTNIKRELKQRILKTAKSKSVILGVI</sequence>
<keyword evidence="7" id="KW-0176">Collagen</keyword>
<dbReference type="SMART" id="SM00327">
    <property type="entry name" value="VWA"/>
    <property type="match status" value="2"/>
</dbReference>
<evidence type="ECO:0000259" key="8">
    <source>
        <dbReference type="PROSITE" id="PS50234"/>
    </source>
</evidence>
<keyword evidence="6" id="KW-0130">Cell adhesion</keyword>
<dbReference type="InterPro" id="IPR036465">
    <property type="entry name" value="vWFA_dom_sf"/>
</dbReference>
<reference evidence="9" key="1">
    <citation type="submission" date="2025-08" db="UniProtKB">
        <authorList>
            <consortium name="Ensembl"/>
        </authorList>
    </citation>
    <scope>IDENTIFICATION</scope>
</reference>
<dbReference type="PROSITE" id="PS50234">
    <property type="entry name" value="VWFA"/>
    <property type="match status" value="2"/>
</dbReference>
<dbReference type="Proteomes" id="UP000694620">
    <property type="component" value="Unassembled WGS sequence"/>
</dbReference>
<organism evidence="9 10">
    <name type="scientific">Erpetoichthys calabaricus</name>
    <name type="common">Rope fish</name>
    <name type="synonym">Calamoichthys calabaricus</name>
    <dbReference type="NCBI Taxonomy" id="27687"/>
    <lineage>
        <taxon>Eukaryota</taxon>
        <taxon>Metazoa</taxon>
        <taxon>Chordata</taxon>
        <taxon>Craniata</taxon>
        <taxon>Vertebrata</taxon>
        <taxon>Euteleostomi</taxon>
        <taxon>Actinopterygii</taxon>
        <taxon>Polypteriformes</taxon>
        <taxon>Polypteridae</taxon>
        <taxon>Erpetoichthys</taxon>
    </lineage>
</organism>
<evidence type="ECO:0000256" key="5">
    <source>
        <dbReference type="ARBA" id="ARBA00022737"/>
    </source>
</evidence>
<dbReference type="GeneTree" id="ENSGT00940000156462"/>
<dbReference type="Pfam" id="PF00092">
    <property type="entry name" value="VWA"/>
    <property type="match status" value="2"/>
</dbReference>
<dbReference type="GO" id="GO:0007155">
    <property type="term" value="P:cell adhesion"/>
    <property type="evidence" value="ECO:0007669"/>
    <property type="project" value="UniProtKB-KW"/>
</dbReference>
<name>A0A8C4TK98_ERPCA</name>
<dbReference type="FunFam" id="3.40.50.410:FF:000003">
    <property type="entry name" value="Collagen type VI alpha 3 chain"/>
    <property type="match status" value="2"/>
</dbReference>
<keyword evidence="5" id="KW-0677">Repeat</keyword>
<protein>
    <recommendedName>
        <fullName evidence="8">VWFA domain-containing protein</fullName>
    </recommendedName>
</protein>
<keyword evidence="2" id="KW-0964">Secreted</keyword>
<evidence type="ECO:0000256" key="7">
    <source>
        <dbReference type="ARBA" id="ARBA00023119"/>
    </source>
</evidence>
<reference evidence="9" key="2">
    <citation type="submission" date="2025-09" db="UniProtKB">
        <authorList>
            <consortium name="Ensembl"/>
        </authorList>
    </citation>
    <scope>IDENTIFICATION</scope>
</reference>
<dbReference type="GO" id="GO:0005615">
    <property type="term" value="C:extracellular space"/>
    <property type="evidence" value="ECO:0007669"/>
    <property type="project" value="TreeGrafter"/>
</dbReference>
<evidence type="ECO:0000256" key="4">
    <source>
        <dbReference type="ARBA" id="ARBA00022729"/>
    </source>
</evidence>
<keyword evidence="4" id="KW-0732">Signal</keyword>
<feature type="domain" description="VWFA" evidence="8">
    <location>
        <begin position="17"/>
        <end position="188"/>
    </location>
</feature>
<evidence type="ECO:0000256" key="1">
    <source>
        <dbReference type="ARBA" id="ARBA00004498"/>
    </source>
</evidence>
<evidence type="ECO:0000256" key="3">
    <source>
        <dbReference type="ARBA" id="ARBA00022530"/>
    </source>
</evidence>
<dbReference type="AlphaFoldDB" id="A0A8C4TK98"/>